<dbReference type="PROSITE" id="PS00135">
    <property type="entry name" value="TRYPSIN_SER"/>
    <property type="match status" value="1"/>
</dbReference>
<dbReference type="PANTHER" id="PTHR24276:SF91">
    <property type="entry name" value="AT26814P-RELATED"/>
    <property type="match status" value="1"/>
</dbReference>
<dbReference type="SUPFAM" id="SSF50494">
    <property type="entry name" value="Trypsin-like serine proteases"/>
    <property type="match status" value="1"/>
</dbReference>
<dbReference type="Proteomes" id="UP000601223">
    <property type="component" value="Unassembled WGS sequence"/>
</dbReference>
<evidence type="ECO:0000256" key="1">
    <source>
        <dbReference type="ARBA" id="ARBA00007664"/>
    </source>
</evidence>
<protein>
    <recommendedName>
        <fullName evidence="3">Peptidase S1 domain-containing protein</fullName>
    </recommendedName>
</protein>
<dbReference type="GO" id="GO:0004252">
    <property type="term" value="F:serine-type endopeptidase activity"/>
    <property type="evidence" value="ECO:0007669"/>
    <property type="project" value="InterPro"/>
</dbReference>
<evidence type="ECO:0000313" key="4">
    <source>
        <dbReference type="EMBL" id="GIF81250.1"/>
    </source>
</evidence>
<reference evidence="4 5" key="1">
    <citation type="submission" date="2021-01" db="EMBL/GenBank/DDBJ databases">
        <title>Whole genome shotgun sequence of Catellatospora bangladeshensis NBRC 107357.</title>
        <authorList>
            <person name="Komaki H."/>
            <person name="Tamura T."/>
        </authorList>
    </citation>
    <scope>NUCLEOTIDE SEQUENCE [LARGE SCALE GENOMIC DNA]</scope>
    <source>
        <strain evidence="4 5">NBRC 107357</strain>
    </source>
</reference>
<sequence length="604" mass="63742">MLGGAAFVLPSGVANAASDGPPPLPANAGDIALTPDEIPAGAVRATHPMPKPGSSGSAFSGRATLKPGDSRIIGGELVAPAAHPSVVAVMSYFVAWDDQADEYAWFLRTCTGTVLSPEKVLTAAQCSVDLPFGATFVVAGRADVRQGVAGSGGQVARVASTWTHQGYNHAEQEKVWTSPSSGNPYPHDNVTVLTLKDALDGAYTPVTLPAQGADIPPADTAATIVGYGVDDGVNNTGVGLLRATTVPMIADSTCSSAYDFFKFNAYSMLCAGVPYSNGACHGDSGGPLFVDGVQYGIISTRFKGYCPADHGIYMRVPTFHDLITEDMARSGLVNPDWTGDGHSDFMVRCKTSGTSTDVCSKSGEVIMFGGSGLYKDGYYGFNAAMSLGYGWNTYTKIMRVTSWNGDGEPSIIARDGSGGLWQYTIGGDGNLLPRIKIGSGWNMFNDIMVTNNWMGDGMPNLMGRKPNGELWIYTSDGAGGWKNPSGTRIGTGWGMFNTILTPGSWQGDGFQTLLGRKPDGKLYMYNSNGSGGWQNPSGTQIGSGWQTFTTFMSPGDWNGDNMIDLVGVKSTGEVRLYTTNGKGQWINATGAVIAKGWQIFDRVF</sequence>
<dbReference type="GO" id="GO:0006508">
    <property type="term" value="P:proteolysis"/>
    <property type="evidence" value="ECO:0007669"/>
    <property type="project" value="InterPro"/>
</dbReference>
<dbReference type="AlphaFoldDB" id="A0A8J3NHB9"/>
<evidence type="ECO:0000259" key="3">
    <source>
        <dbReference type="PROSITE" id="PS50240"/>
    </source>
</evidence>
<dbReference type="Pfam" id="PF00089">
    <property type="entry name" value="Trypsin"/>
    <property type="match status" value="1"/>
</dbReference>
<dbReference type="Gene3D" id="2.40.10.10">
    <property type="entry name" value="Trypsin-like serine proteases"/>
    <property type="match status" value="1"/>
</dbReference>
<comment type="similarity">
    <text evidence="1">Belongs to the peptidase S1 family.</text>
</comment>
<evidence type="ECO:0000313" key="5">
    <source>
        <dbReference type="Proteomes" id="UP000601223"/>
    </source>
</evidence>
<name>A0A8J3NHB9_9ACTN</name>
<organism evidence="4 5">
    <name type="scientific">Catellatospora bangladeshensis</name>
    <dbReference type="NCBI Taxonomy" id="310355"/>
    <lineage>
        <taxon>Bacteria</taxon>
        <taxon>Bacillati</taxon>
        <taxon>Actinomycetota</taxon>
        <taxon>Actinomycetes</taxon>
        <taxon>Micromonosporales</taxon>
        <taxon>Micromonosporaceae</taxon>
        <taxon>Catellatospora</taxon>
    </lineage>
</organism>
<gene>
    <name evidence="4" type="ORF">Cba03nite_25990</name>
</gene>
<dbReference type="EMBL" id="BONF01000012">
    <property type="protein sequence ID" value="GIF81250.1"/>
    <property type="molecule type" value="Genomic_DNA"/>
</dbReference>
<dbReference type="PRINTS" id="PR00722">
    <property type="entry name" value="CHYMOTRYPSIN"/>
</dbReference>
<dbReference type="InterPro" id="IPR033116">
    <property type="entry name" value="TRYPSIN_SER"/>
</dbReference>
<dbReference type="InterPro" id="IPR009003">
    <property type="entry name" value="Peptidase_S1_PA"/>
</dbReference>
<dbReference type="PROSITE" id="PS50240">
    <property type="entry name" value="TRYPSIN_DOM"/>
    <property type="match status" value="1"/>
</dbReference>
<keyword evidence="2" id="KW-1015">Disulfide bond</keyword>
<dbReference type="InterPro" id="IPR001314">
    <property type="entry name" value="Peptidase_S1A"/>
</dbReference>
<dbReference type="PANTHER" id="PTHR24276">
    <property type="entry name" value="POLYSERASE-RELATED"/>
    <property type="match status" value="1"/>
</dbReference>
<evidence type="ECO:0000256" key="2">
    <source>
        <dbReference type="ARBA" id="ARBA00023157"/>
    </source>
</evidence>
<dbReference type="InterPro" id="IPR028994">
    <property type="entry name" value="Integrin_alpha_N"/>
</dbReference>
<dbReference type="InterPro" id="IPR043504">
    <property type="entry name" value="Peptidase_S1_PA_chymotrypsin"/>
</dbReference>
<comment type="caution">
    <text evidence="4">The sequence shown here is derived from an EMBL/GenBank/DDBJ whole genome shotgun (WGS) entry which is preliminary data.</text>
</comment>
<feature type="domain" description="Peptidase S1" evidence="3">
    <location>
        <begin position="72"/>
        <end position="328"/>
    </location>
</feature>
<accession>A0A8J3NHB9</accession>
<dbReference type="InterPro" id="IPR050430">
    <property type="entry name" value="Peptidase_S1"/>
</dbReference>
<dbReference type="SMART" id="SM00020">
    <property type="entry name" value="Tryp_SPc"/>
    <property type="match status" value="1"/>
</dbReference>
<proteinExistence type="inferred from homology"/>
<dbReference type="InterPro" id="IPR001254">
    <property type="entry name" value="Trypsin_dom"/>
</dbReference>
<keyword evidence="5" id="KW-1185">Reference proteome</keyword>
<dbReference type="SUPFAM" id="SSF69318">
    <property type="entry name" value="Integrin alpha N-terminal domain"/>
    <property type="match status" value="1"/>
</dbReference>
<dbReference type="Gene3D" id="2.115.10.10">
    <property type="entry name" value="Tachylectin 2"/>
    <property type="match status" value="1"/>
</dbReference>